<evidence type="ECO:0000313" key="8">
    <source>
        <dbReference type="EMBL" id="KAJ1955073.1"/>
    </source>
</evidence>
<keyword evidence="1" id="KW-0677">Repeat</keyword>
<sequence>MDSVADLKAKGNVAFQKGNYPEAIAHYTQCVTLDPTNPIYVVNRAMAHLKLGQYSQAEADCTTGLELAPKNVKAWWRRGTSRKFLKKYREAEADWKQALVLEPTNKTVQGELRELQKYLQPTLSSQGTHVPVEVVRTEEEFHALVGHAFPKKQDKPSGTIDSSKTTRVEPNSDIHTTKTTTLRSIPSTREVPQKAPTTTLEFQRDWRRYRQKPALLARYLDLIRPQDFSRLFQSTFDANYLVDILKVLQLEYLPSQAYSKIYLILYHLSQVARFAMVLLFLDKKDQSVLQDLFNECLSAIGDSQSALCEQFTALKKVYQIS</sequence>
<evidence type="ECO:0000256" key="5">
    <source>
        <dbReference type="PROSITE-ProRule" id="PRU00339"/>
    </source>
</evidence>
<evidence type="ECO:0000259" key="7">
    <source>
        <dbReference type="Pfam" id="PF13877"/>
    </source>
</evidence>
<evidence type="ECO:0000256" key="4">
    <source>
        <dbReference type="ARBA" id="ARBA00040133"/>
    </source>
</evidence>
<dbReference type="Pfam" id="PF13877">
    <property type="entry name" value="RPAP3_C"/>
    <property type="match status" value="1"/>
</dbReference>
<dbReference type="Pfam" id="PF13414">
    <property type="entry name" value="TPR_11"/>
    <property type="match status" value="1"/>
</dbReference>
<dbReference type="AlphaFoldDB" id="A0A9W8E0V4"/>
<dbReference type="PANTHER" id="PTHR46423:SF1">
    <property type="entry name" value="RNA POLYMERASE II-ASSOCIATED PROTEIN 3"/>
    <property type="match status" value="1"/>
</dbReference>
<dbReference type="Gene3D" id="1.25.40.10">
    <property type="entry name" value="Tetratricopeptide repeat domain"/>
    <property type="match status" value="1"/>
</dbReference>
<keyword evidence="9" id="KW-1185">Reference proteome</keyword>
<feature type="repeat" description="TPR" evidence="5">
    <location>
        <begin position="72"/>
        <end position="105"/>
    </location>
</feature>
<feature type="domain" description="RNA-polymerase II-associated protein 3-like C-terminal" evidence="7">
    <location>
        <begin position="195"/>
        <end position="286"/>
    </location>
</feature>
<feature type="region of interest" description="Disordered" evidence="6">
    <location>
        <begin position="152"/>
        <end position="171"/>
    </location>
</feature>
<dbReference type="InterPro" id="IPR019734">
    <property type="entry name" value="TPR_rpt"/>
</dbReference>
<dbReference type="PANTHER" id="PTHR46423">
    <property type="entry name" value="RNA POLYMERASE II-ASSOCIATED PROTEIN 3"/>
    <property type="match status" value="1"/>
</dbReference>
<feature type="repeat" description="TPR" evidence="5">
    <location>
        <begin position="4"/>
        <end position="37"/>
    </location>
</feature>
<dbReference type="Proteomes" id="UP001150925">
    <property type="component" value="Unassembled WGS sequence"/>
</dbReference>
<dbReference type="InterPro" id="IPR011990">
    <property type="entry name" value="TPR-like_helical_dom_sf"/>
</dbReference>
<dbReference type="OrthoDB" id="629492at2759"/>
<organism evidence="8 9">
    <name type="scientific">Dispira parvispora</name>
    <dbReference type="NCBI Taxonomy" id="1520584"/>
    <lineage>
        <taxon>Eukaryota</taxon>
        <taxon>Fungi</taxon>
        <taxon>Fungi incertae sedis</taxon>
        <taxon>Zoopagomycota</taxon>
        <taxon>Kickxellomycotina</taxon>
        <taxon>Dimargaritomycetes</taxon>
        <taxon>Dimargaritales</taxon>
        <taxon>Dimargaritaceae</taxon>
        <taxon>Dispira</taxon>
    </lineage>
</organism>
<protein>
    <recommendedName>
        <fullName evidence="4">RNA polymerase II-associated protein 3</fullName>
    </recommendedName>
</protein>
<dbReference type="SUPFAM" id="SSF48452">
    <property type="entry name" value="TPR-like"/>
    <property type="match status" value="1"/>
</dbReference>
<evidence type="ECO:0000256" key="3">
    <source>
        <dbReference type="ARBA" id="ARBA00038275"/>
    </source>
</evidence>
<dbReference type="GO" id="GO:0101031">
    <property type="term" value="C:protein folding chaperone complex"/>
    <property type="evidence" value="ECO:0007669"/>
    <property type="project" value="TreeGrafter"/>
</dbReference>
<evidence type="ECO:0000313" key="9">
    <source>
        <dbReference type="Proteomes" id="UP001150925"/>
    </source>
</evidence>
<accession>A0A9W8E0V4</accession>
<evidence type="ECO:0000256" key="1">
    <source>
        <dbReference type="ARBA" id="ARBA00022737"/>
    </source>
</evidence>
<reference evidence="8" key="1">
    <citation type="submission" date="2022-07" db="EMBL/GenBank/DDBJ databases">
        <title>Phylogenomic reconstructions and comparative analyses of Kickxellomycotina fungi.</title>
        <authorList>
            <person name="Reynolds N.K."/>
            <person name="Stajich J.E."/>
            <person name="Barry K."/>
            <person name="Grigoriev I.V."/>
            <person name="Crous P."/>
            <person name="Smith M.E."/>
        </authorList>
    </citation>
    <scope>NUCLEOTIDE SEQUENCE</scope>
    <source>
        <strain evidence="8">RSA 1196</strain>
    </source>
</reference>
<evidence type="ECO:0000256" key="2">
    <source>
        <dbReference type="ARBA" id="ARBA00022803"/>
    </source>
</evidence>
<comment type="similarity">
    <text evidence="3">Belongs to the RPAP3 family.</text>
</comment>
<dbReference type="PROSITE" id="PS50005">
    <property type="entry name" value="TPR"/>
    <property type="match status" value="2"/>
</dbReference>
<name>A0A9W8E0V4_9FUNG</name>
<dbReference type="SMART" id="SM00028">
    <property type="entry name" value="TPR"/>
    <property type="match status" value="3"/>
</dbReference>
<gene>
    <name evidence="8" type="ORF">IWQ62_005613</name>
</gene>
<proteinExistence type="inferred from homology"/>
<dbReference type="InterPro" id="IPR025986">
    <property type="entry name" value="RPAP3-like_C"/>
</dbReference>
<keyword evidence="2 5" id="KW-0802">TPR repeat</keyword>
<dbReference type="InterPro" id="IPR051966">
    <property type="entry name" value="RPAP3"/>
</dbReference>
<comment type="caution">
    <text evidence="8">The sequence shown here is derived from an EMBL/GenBank/DDBJ whole genome shotgun (WGS) entry which is preliminary data.</text>
</comment>
<dbReference type="EMBL" id="JANBPY010002420">
    <property type="protein sequence ID" value="KAJ1955073.1"/>
    <property type="molecule type" value="Genomic_DNA"/>
</dbReference>
<evidence type="ECO:0000256" key="6">
    <source>
        <dbReference type="SAM" id="MobiDB-lite"/>
    </source>
</evidence>